<gene>
    <name evidence="1" type="ORF">C7449_103483</name>
</gene>
<dbReference type="AlphaFoldDB" id="A0A2T5BBW2"/>
<dbReference type="InterPro" id="IPR021074">
    <property type="entry name" value="Formate_DH_dsu"/>
</dbReference>
<accession>A0A2T5BBW2</accession>
<evidence type="ECO:0000313" key="1">
    <source>
        <dbReference type="EMBL" id="PTM96464.1"/>
    </source>
</evidence>
<keyword evidence="2" id="KW-1185">Reference proteome</keyword>
<dbReference type="EMBL" id="PZZZ01000003">
    <property type="protein sequence ID" value="PTM96464.1"/>
    <property type="molecule type" value="Genomic_DNA"/>
</dbReference>
<dbReference type="RefSeq" id="WP_108002509.1">
    <property type="nucleotide sequence ID" value="NZ_JBHEEX010000002.1"/>
</dbReference>
<reference evidence="1 2" key="1">
    <citation type="submission" date="2018-04" db="EMBL/GenBank/DDBJ databases">
        <title>Genomic Encyclopedia of Type Strains, Phase IV (KMG-IV): sequencing the most valuable type-strain genomes for metagenomic binning, comparative biology and taxonomic classification.</title>
        <authorList>
            <person name="Goeker M."/>
        </authorList>
    </citation>
    <scope>NUCLEOTIDE SEQUENCE [LARGE SCALE GENOMIC DNA]</scope>
    <source>
        <strain evidence="1 2">DSM 7138</strain>
    </source>
</reference>
<organism evidence="1 2">
    <name type="scientific">Mycoplana dimorpha</name>
    <dbReference type="NCBI Taxonomy" id="28320"/>
    <lineage>
        <taxon>Bacteria</taxon>
        <taxon>Pseudomonadati</taxon>
        <taxon>Pseudomonadota</taxon>
        <taxon>Alphaproteobacteria</taxon>
        <taxon>Hyphomicrobiales</taxon>
        <taxon>Rhizobiaceae</taxon>
        <taxon>Mycoplana</taxon>
    </lineage>
</organism>
<protein>
    <submittedName>
        <fullName evidence="1">Formate dehydrogenase subunit delta</fullName>
    </submittedName>
</protein>
<proteinExistence type="predicted"/>
<name>A0A2T5BBW2_MYCDI</name>
<dbReference type="OrthoDB" id="7409377at2"/>
<dbReference type="Pfam" id="PF11390">
    <property type="entry name" value="FdsD"/>
    <property type="match status" value="1"/>
</dbReference>
<evidence type="ECO:0000313" key="2">
    <source>
        <dbReference type="Proteomes" id="UP000241247"/>
    </source>
</evidence>
<comment type="caution">
    <text evidence="1">The sequence shown here is derived from an EMBL/GenBank/DDBJ whole genome shotgun (WGS) entry which is preliminary data.</text>
</comment>
<sequence>MSNTSNDAKLVRMANQIATFFHSQPAETRAPGVATHINKFWEPRMRRQFFDIVDNRGGAGLDPLVLDAAPLIRRPAAENAGEHASAN</sequence>
<dbReference type="Proteomes" id="UP000241247">
    <property type="component" value="Unassembled WGS sequence"/>
</dbReference>